<protein>
    <submittedName>
        <fullName evidence="13">Polyketide synthase PksR</fullName>
        <ecNumber evidence="13">2.3.1.-</ecNumber>
    </submittedName>
</protein>
<dbReference type="PANTHER" id="PTHR43775:SF37">
    <property type="entry name" value="SI:DKEY-61P9.11"/>
    <property type="match status" value="1"/>
</dbReference>
<keyword evidence="8" id="KW-0677">Repeat</keyword>
<dbReference type="Gene3D" id="1.10.1240.100">
    <property type="match status" value="1"/>
</dbReference>
<dbReference type="CDD" id="cd00833">
    <property type="entry name" value="PKS"/>
    <property type="match status" value="1"/>
</dbReference>
<dbReference type="PROSITE" id="PS52004">
    <property type="entry name" value="KS3_2"/>
    <property type="match status" value="1"/>
</dbReference>
<dbReference type="InterPro" id="IPR018376">
    <property type="entry name" value="Enoyl-CoA_hyd/isom_CS"/>
</dbReference>
<dbReference type="GO" id="GO:0071770">
    <property type="term" value="P:DIM/DIP cell wall layer assembly"/>
    <property type="evidence" value="ECO:0007669"/>
    <property type="project" value="TreeGrafter"/>
</dbReference>
<proteinExistence type="inferred from homology"/>
<dbReference type="GO" id="GO:0004315">
    <property type="term" value="F:3-oxoacyl-[acyl-carrier-protein] synthase activity"/>
    <property type="evidence" value="ECO:0007669"/>
    <property type="project" value="InterPro"/>
</dbReference>
<dbReference type="Pfam" id="PF02801">
    <property type="entry name" value="Ketoacyl-synt_C"/>
    <property type="match status" value="1"/>
</dbReference>
<evidence type="ECO:0000256" key="2">
    <source>
        <dbReference type="ARBA" id="ARBA00004496"/>
    </source>
</evidence>
<feature type="compositionally biased region" description="Polar residues" evidence="10">
    <location>
        <begin position="297"/>
        <end position="308"/>
    </location>
</feature>
<dbReference type="Gene3D" id="3.40.47.10">
    <property type="match status" value="1"/>
</dbReference>
<dbReference type="PROSITE" id="PS00606">
    <property type="entry name" value="KS3_1"/>
    <property type="match status" value="1"/>
</dbReference>
<dbReference type="InterPro" id="IPR036736">
    <property type="entry name" value="ACP-like_sf"/>
</dbReference>
<evidence type="ECO:0000313" key="14">
    <source>
        <dbReference type="Proteomes" id="UP000276437"/>
    </source>
</evidence>
<organism evidence="13 14">
    <name type="scientific">Methylomusa anaerophila</name>
    <dbReference type="NCBI Taxonomy" id="1930071"/>
    <lineage>
        <taxon>Bacteria</taxon>
        <taxon>Bacillati</taxon>
        <taxon>Bacillota</taxon>
        <taxon>Negativicutes</taxon>
        <taxon>Selenomonadales</taxon>
        <taxon>Sporomusaceae</taxon>
        <taxon>Methylomusa</taxon>
    </lineage>
</organism>
<dbReference type="InterPro" id="IPR050091">
    <property type="entry name" value="PKS_NRPS_Biosynth_Enz"/>
</dbReference>
<dbReference type="SMART" id="SM00825">
    <property type="entry name" value="PKS_KS"/>
    <property type="match status" value="1"/>
</dbReference>
<dbReference type="InterPro" id="IPR001031">
    <property type="entry name" value="Thioesterase"/>
</dbReference>
<dbReference type="SUPFAM" id="SSF53901">
    <property type="entry name" value="Thiolase-like"/>
    <property type="match status" value="1"/>
</dbReference>
<accession>A0A348AQV2</accession>
<dbReference type="Gene3D" id="6.20.390.20">
    <property type="match status" value="1"/>
</dbReference>
<dbReference type="InterPro" id="IPR018201">
    <property type="entry name" value="Ketoacyl_synth_AS"/>
</dbReference>
<dbReference type="SMART" id="SM01294">
    <property type="entry name" value="PKS_PP_betabranch"/>
    <property type="match status" value="1"/>
</dbReference>
<dbReference type="PROSITE" id="PS50075">
    <property type="entry name" value="CARRIER"/>
    <property type="match status" value="1"/>
</dbReference>
<dbReference type="EMBL" id="AP018449">
    <property type="protein sequence ID" value="BBB93450.1"/>
    <property type="molecule type" value="Genomic_DNA"/>
</dbReference>
<dbReference type="Gene3D" id="3.40.50.1820">
    <property type="entry name" value="alpha/beta hydrolase"/>
    <property type="match status" value="1"/>
</dbReference>
<dbReference type="Pfam" id="PF00378">
    <property type="entry name" value="ECH_1"/>
    <property type="match status" value="1"/>
</dbReference>
<evidence type="ECO:0000256" key="9">
    <source>
        <dbReference type="RuleBase" id="RU003707"/>
    </source>
</evidence>
<dbReference type="Gene3D" id="1.10.1200.10">
    <property type="entry name" value="ACP-like"/>
    <property type="match status" value="1"/>
</dbReference>
<dbReference type="PROSITE" id="PS00012">
    <property type="entry name" value="PHOSPHOPANTETHEINE"/>
    <property type="match status" value="1"/>
</dbReference>
<evidence type="ECO:0000256" key="1">
    <source>
        <dbReference type="ARBA" id="ARBA00003299"/>
    </source>
</evidence>
<dbReference type="PROSITE" id="PS00166">
    <property type="entry name" value="ENOYL_COA_HYDRATASE"/>
    <property type="match status" value="1"/>
</dbReference>
<dbReference type="SUPFAM" id="SSF53474">
    <property type="entry name" value="alpha/beta-Hydrolases"/>
    <property type="match status" value="1"/>
</dbReference>
<dbReference type="Pfam" id="PF00975">
    <property type="entry name" value="Thioesterase"/>
    <property type="match status" value="1"/>
</dbReference>
<keyword evidence="5" id="KW-0963">Cytoplasm</keyword>
<dbReference type="Pfam" id="PF00109">
    <property type="entry name" value="ketoacyl-synt"/>
    <property type="match status" value="1"/>
</dbReference>
<sequence>MDRKEILRALQAGEISPGQAEKKLKEITESSSAATGPAGAEPPAENPMTEAAVDFREVEPGIVQLTMQDRVNKNTFSYELVTGLFQAFESIQANPNYKAVVLTGYDSYFASGGTKEVLLDIYEGKMKFTDHNIYSLALDCKIPVIAAMQGHAIGAGWSMGMFCDLIVMSRESIYTSNYLKYGFTPGAGATLIFPEKIGISLTQEILYTGNNFYGSELQSKGIPFPVLPRKEVLPYALQLAKTLAEAPRETLIALKDLMVEPIREKLSLAFAREVQMHEKTFVNQPEVKERIQSLYGQSSENTDKQSLGLTIPGEKDLPKGPASSGQPIELKELKKKTVVFTGNTDVSLQNQVPQKSIAIIGMAGQFPKSKSMTELWNNLADGRDCISEIPATRWPLDLFYDPDPKAPGKTYCKYMGALEDVDKFDPLFFGISTTEAVVMDPQQRLFLESCWACIEDSGLNPLSLSGSRCGVFVGCAPSDYGHTMIMQGQELNSQVFTGGTNSILPARISYSLNLKGPCLAIDTACSASLVAIAEACDSLILQNSDLALAGGVNIMAGPYLHIQASKAGMLSPDGRCFSFDARANGFVPGEGVGVVLLKRLADAVRDGDPIYGVISGWGINHDGKTNGITAPSAKSQVFLEKDVYQRFGINPETITLLEAHGTGTKLGDSIEIDALAESFGSFTQKKNYCALGTVKSNIGHLLAASGVAGVIKILLSLQHRLIPPAINFEKLNEYVSLDNNPFYINTKLQPWETSAGIPRRAAVSSFGFNGTNAHLVIEEYIPAVDTADTTISMDMETNNPVLVVLSAKTEEQLKAYAKSMKSHAEAREDFNLTDLAYTLQTGREGMEYRLAFPADSRDMLIKVLGDFIDNSSPEVLTGQVKKSNGRKKLLELDEETKALLETWLQEKELKKVAEVWLKGINVDWNKLYAGTKPCRINLPAYPFARERYWAPKADSQPAVGTATDSAGSPATPATPAHHFGADAQLEKYQSETIGESHIAVESLQEELAASLAQALYKNRSDIDVDASFVDMGMDSMIVVNWVQAINNQYGTSIAATKVYDYPTLSEFIGFMEKELSNTDNKRRLKRKSFKLWPQFPELIHLNQSSQGRPVFWTHAGQGGVEVYQQIAQKIQRPFFGIQARGWMTDRSPLHGLQAMAAYYIHIMQSVQPEGPYDVGGYSMGGTLAYEITRQLQELGQTVDTIVMLDAIDPAEMKKSYESQKGLILQTVNVALLASIDKEPEKIAQTLIHRDEVNSNLNDEDYLEQLIELAAKRGLIKSKEQVYSQLQQNLKVRQAYKDDAYSVLPLPDPQAVTCHFFRNGSGLFLGEIEPYLSTAEDNILLDNVNYWAEWERQLPNFNRMDLDSPNHMMLLTEPKSLEAIVAFCEKLYS</sequence>
<evidence type="ECO:0000313" key="13">
    <source>
        <dbReference type="EMBL" id="BBB93450.1"/>
    </source>
</evidence>
<dbReference type="InterPro" id="IPR001753">
    <property type="entry name" value="Enoyl-CoA_hydra/iso"/>
</dbReference>
<evidence type="ECO:0000256" key="3">
    <source>
        <dbReference type="ARBA" id="ARBA00004789"/>
    </source>
</evidence>
<feature type="region of interest" description="Disordered" evidence="10">
    <location>
        <begin position="18"/>
        <end position="46"/>
    </location>
</feature>
<evidence type="ECO:0000259" key="11">
    <source>
        <dbReference type="PROSITE" id="PS50075"/>
    </source>
</evidence>
<dbReference type="SMART" id="SM00823">
    <property type="entry name" value="PKS_PP"/>
    <property type="match status" value="1"/>
</dbReference>
<evidence type="ECO:0000256" key="8">
    <source>
        <dbReference type="ARBA" id="ARBA00022737"/>
    </source>
</evidence>
<keyword evidence="13" id="KW-0012">Acyltransferase</keyword>
<feature type="compositionally biased region" description="Low complexity" evidence="10">
    <location>
        <begin position="960"/>
        <end position="976"/>
    </location>
</feature>
<dbReference type="RefSeq" id="WP_158618835.1">
    <property type="nucleotide sequence ID" value="NZ_AP018449.1"/>
</dbReference>
<feature type="compositionally biased region" description="Low complexity" evidence="10">
    <location>
        <begin position="29"/>
        <end position="43"/>
    </location>
</feature>
<dbReference type="SUPFAM" id="SSF52096">
    <property type="entry name" value="ClpP/crotonase"/>
    <property type="match status" value="1"/>
</dbReference>
<keyword evidence="4" id="KW-0596">Phosphopantetheine</keyword>
<dbReference type="InterPro" id="IPR029045">
    <property type="entry name" value="ClpP/crotonase-like_dom_sf"/>
</dbReference>
<dbReference type="Pfam" id="PF22336">
    <property type="entry name" value="RhiE-like_linker"/>
    <property type="match status" value="1"/>
</dbReference>
<keyword evidence="7 13" id="KW-0808">Transferase</keyword>
<dbReference type="FunFam" id="3.40.47.10:FF:000019">
    <property type="entry name" value="Polyketide synthase type I"/>
    <property type="match status" value="1"/>
</dbReference>
<evidence type="ECO:0000256" key="10">
    <source>
        <dbReference type="SAM" id="MobiDB-lite"/>
    </source>
</evidence>
<dbReference type="GO" id="GO:0006633">
    <property type="term" value="P:fatty acid biosynthetic process"/>
    <property type="evidence" value="ECO:0007669"/>
    <property type="project" value="InterPro"/>
</dbReference>
<dbReference type="GO" id="GO:0005886">
    <property type="term" value="C:plasma membrane"/>
    <property type="evidence" value="ECO:0007669"/>
    <property type="project" value="TreeGrafter"/>
</dbReference>
<comment type="function">
    <text evidence="1">Involved in some intermediate steps for the synthesis of the antibiotic polyketide bacillaene which is involved in secondary metabolism.</text>
</comment>
<name>A0A348AQV2_9FIRM</name>
<dbReference type="InterPro" id="IPR014030">
    <property type="entry name" value="Ketoacyl_synth_N"/>
</dbReference>
<evidence type="ECO:0000256" key="5">
    <source>
        <dbReference type="ARBA" id="ARBA00022490"/>
    </source>
</evidence>
<feature type="domain" description="Ketosynthase family 3 (KS3)" evidence="12">
    <location>
        <begin position="354"/>
        <end position="779"/>
    </location>
</feature>
<dbReference type="NCBIfam" id="NF005496">
    <property type="entry name" value="PRK07110.1"/>
    <property type="match status" value="1"/>
</dbReference>
<dbReference type="KEGG" id="mana:MAMMFC1_04167"/>
<dbReference type="InterPro" id="IPR016039">
    <property type="entry name" value="Thiolase-like"/>
</dbReference>
<dbReference type="GO" id="GO:0004312">
    <property type="term" value="F:fatty acid synthase activity"/>
    <property type="evidence" value="ECO:0007669"/>
    <property type="project" value="TreeGrafter"/>
</dbReference>
<evidence type="ECO:0000259" key="12">
    <source>
        <dbReference type="PROSITE" id="PS52004"/>
    </source>
</evidence>
<reference evidence="13 14" key="1">
    <citation type="journal article" date="2018" name="Int. J. Syst. Evol. Microbiol.">
        <title>Methylomusa anaerophila gen. nov., sp. nov., an anaerobic methanol-utilizing bacterium isolated from a microbial fuel cell.</title>
        <authorList>
            <person name="Amano N."/>
            <person name="Yamamuro A."/>
            <person name="Miyahara M."/>
            <person name="Kouzuma A."/>
            <person name="Abe T."/>
            <person name="Watanabe K."/>
        </authorList>
    </citation>
    <scope>NUCLEOTIDE SEQUENCE [LARGE SCALE GENOMIC DNA]</scope>
    <source>
        <strain evidence="13 14">MMFC1</strain>
    </source>
</reference>
<dbReference type="PANTHER" id="PTHR43775">
    <property type="entry name" value="FATTY ACID SYNTHASE"/>
    <property type="match status" value="1"/>
</dbReference>
<comment type="similarity">
    <text evidence="9">Belongs to the enoyl-CoA hydratase/isomerase family.</text>
</comment>
<dbReference type="InterPro" id="IPR009081">
    <property type="entry name" value="PP-bd_ACP"/>
</dbReference>
<dbReference type="GO" id="GO:0005737">
    <property type="term" value="C:cytoplasm"/>
    <property type="evidence" value="ECO:0007669"/>
    <property type="project" value="UniProtKB-SubCell"/>
</dbReference>
<dbReference type="Pfam" id="PF00550">
    <property type="entry name" value="PP-binding"/>
    <property type="match status" value="1"/>
</dbReference>
<evidence type="ECO:0000256" key="7">
    <source>
        <dbReference type="ARBA" id="ARBA00022679"/>
    </source>
</evidence>
<dbReference type="OrthoDB" id="1671496at2"/>
<dbReference type="InterPro" id="IPR029058">
    <property type="entry name" value="AB_hydrolase_fold"/>
</dbReference>
<feature type="region of interest" description="Disordered" evidence="10">
    <location>
        <begin position="955"/>
        <end position="977"/>
    </location>
</feature>
<dbReference type="GO" id="GO:0031177">
    <property type="term" value="F:phosphopantetheine binding"/>
    <property type="evidence" value="ECO:0007669"/>
    <property type="project" value="InterPro"/>
</dbReference>
<dbReference type="Proteomes" id="UP000276437">
    <property type="component" value="Chromosome"/>
</dbReference>
<dbReference type="CDD" id="cd06558">
    <property type="entry name" value="crotonase-like"/>
    <property type="match status" value="1"/>
</dbReference>
<keyword evidence="14" id="KW-1185">Reference proteome</keyword>
<feature type="domain" description="Carrier" evidence="11">
    <location>
        <begin position="998"/>
        <end position="1075"/>
    </location>
</feature>
<dbReference type="InterPro" id="IPR020806">
    <property type="entry name" value="PKS_PP-bd"/>
</dbReference>
<comment type="pathway">
    <text evidence="3">Antibiotic biosynthesis; bacillaene biosynthesis.</text>
</comment>
<feature type="region of interest" description="Disordered" evidence="10">
    <location>
        <begin position="297"/>
        <end position="326"/>
    </location>
</feature>
<dbReference type="InterPro" id="IPR054514">
    <property type="entry name" value="RhiE-like_linker"/>
</dbReference>
<evidence type="ECO:0000256" key="6">
    <source>
        <dbReference type="ARBA" id="ARBA00022553"/>
    </source>
</evidence>
<dbReference type="SUPFAM" id="SSF47336">
    <property type="entry name" value="ACP-like"/>
    <property type="match status" value="1"/>
</dbReference>
<comment type="subcellular location">
    <subcellularLocation>
        <location evidence="2">Cytoplasm</location>
    </subcellularLocation>
</comment>
<keyword evidence="6" id="KW-0597">Phosphoprotein</keyword>
<dbReference type="EC" id="2.3.1.-" evidence="13"/>
<evidence type="ECO:0000256" key="4">
    <source>
        <dbReference type="ARBA" id="ARBA00022450"/>
    </source>
</evidence>
<dbReference type="InterPro" id="IPR014031">
    <property type="entry name" value="Ketoacyl_synth_C"/>
</dbReference>
<dbReference type="InterPro" id="IPR006162">
    <property type="entry name" value="Ppantetheine_attach_site"/>
</dbReference>
<dbReference type="Gene3D" id="3.90.226.10">
    <property type="entry name" value="2-enoyl-CoA Hydratase, Chain A, domain 1"/>
    <property type="match status" value="1"/>
</dbReference>
<gene>
    <name evidence="13" type="primary">pksR_2</name>
    <name evidence="13" type="ORF">MAMMFC1_04167</name>
</gene>
<dbReference type="InterPro" id="IPR020841">
    <property type="entry name" value="PKS_Beta-ketoAc_synthase_dom"/>
</dbReference>